<dbReference type="EMBL" id="MSFK01000005">
    <property type="protein sequence ID" value="PWY94125.1"/>
    <property type="molecule type" value="Genomic_DNA"/>
</dbReference>
<protein>
    <submittedName>
        <fullName evidence="1">Uncharacterized protein</fullName>
    </submittedName>
</protein>
<reference evidence="1 2" key="1">
    <citation type="submission" date="2016-12" db="EMBL/GenBank/DDBJ databases">
        <title>The genomes of Aspergillus section Nigri reveals drivers in fungal speciation.</title>
        <authorList>
            <consortium name="DOE Joint Genome Institute"/>
            <person name="Vesth T.C."/>
            <person name="Nybo J."/>
            <person name="Theobald S."/>
            <person name="Brandl J."/>
            <person name="Frisvad J.C."/>
            <person name="Nielsen K.F."/>
            <person name="Lyhne E.K."/>
            <person name="Kogle M.E."/>
            <person name="Kuo A."/>
            <person name="Riley R."/>
            <person name="Clum A."/>
            <person name="Nolan M."/>
            <person name="Lipzen A."/>
            <person name="Salamov A."/>
            <person name="Henrissat B."/>
            <person name="Wiebenga A."/>
            <person name="De Vries R.P."/>
            <person name="Grigoriev I.V."/>
            <person name="Mortensen U.H."/>
            <person name="Andersen M.R."/>
            <person name="Baker S.E."/>
        </authorList>
    </citation>
    <scope>NUCLEOTIDE SEQUENCE [LARGE SCALE GENOMIC DNA]</scope>
    <source>
        <strain evidence="1 2">CBS 115572</strain>
    </source>
</reference>
<dbReference type="RefSeq" id="XP_025470886.1">
    <property type="nucleotide sequence ID" value="XM_025606899.1"/>
</dbReference>
<evidence type="ECO:0000313" key="2">
    <source>
        <dbReference type="Proteomes" id="UP000246702"/>
    </source>
</evidence>
<name>A0A317X710_9EURO</name>
<gene>
    <name evidence="1" type="ORF">BO94DRAFT_320689</name>
</gene>
<comment type="caution">
    <text evidence="1">The sequence shown here is derived from an EMBL/GenBank/DDBJ whole genome shotgun (WGS) entry which is preliminary data.</text>
</comment>
<keyword evidence="2" id="KW-1185">Reference proteome</keyword>
<accession>A0A317X710</accession>
<organism evidence="1 2">
    <name type="scientific">Aspergillus sclerotioniger CBS 115572</name>
    <dbReference type="NCBI Taxonomy" id="1450535"/>
    <lineage>
        <taxon>Eukaryota</taxon>
        <taxon>Fungi</taxon>
        <taxon>Dikarya</taxon>
        <taxon>Ascomycota</taxon>
        <taxon>Pezizomycotina</taxon>
        <taxon>Eurotiomycetes</taxon>
        <taxon>Eurotiomycetidae</taxon>
        <taxon>Eurotiales</taxon>
        <taxon>Aspergillaceae</taxon>
        <taxon>Aspergillus</taxon>
        <taxon>Aspergillus subgen. Circumdati</taxon>
    </lineage>
</organism>
<dbReference type="Proteomes" id="UP000246702">
    <property type="component" value="Unassembled WGS sequence"/>
</dbReference>
<proteinExistence type="predicted"/>
<evidence type="ECO:0000313" key="1">
    <source>
        <dbReference type="EMBL" id="PWY94125.1"/>
    </source>
</evidence>
<sequence>MLVFVGEAAFVHTVDVSGVAVGVLLCKGFRLRCRCMSCSLRMMSLWDLCISRSFHLKPCSLDSAVECSEL</sequence>
<dbReference type="GeneID" id="37109042"/>
<dbReference type="AlphaFoldDB" id="A0A317X710"/>